<keyword evidence="5" id="KW-0539">Nucleus</keyword>
<reference evidence="9" key="3">
    <citation type="submission" date="2021-05" db="UniProtKB">
        <authorList>
            <consortium name="EnsemblPlants"/>
        </authorList>
    </citation>
    <scope>IDENTIFICATION</scope>
    <source>
        <strain evidence="9">cv. B73</strain>
    </source>
</reference>
<evidence type="ECO:0000256" key="1">
    <source>
        <dbReference type="ARBA" id="ARBA00004123"/>
    </source>
</evidence>
<dbReference type="InParanoid" id="A0A804LZP5"/>
<dbReference type="PANTHER" id="PTHR31190">
    <property type="entry name" value="DNA-BINDING DOMAIN"/>
    <property type="match status" value="1"/>
</dbReference>
<keyword evidence="10" id="KW-1185">Reference proteome</keyword>
<reference evidence="10" key="1">
    <citation type="submission" date="2015-12" db="EMBL/GenBank/DDBJ databases">
        <title>Update maize B73 reference genome by single molecule sequencing technologies.</title>
        <authorList>
            <consortium name="Maize Genome Sequencing Project"/>
            <person name="Ware D."/>
        </authorList>
    </citation>
    <scope>NUCLEOTIDE SEQUENCE [LARGE SCALE GENOMIC DNA]</scope>
    <source>
        <strain evidence="10">cv. B73</strain>
    </source>
</reference>
<dbReference type="Gene3D" id="3.30.730.10">
    <property type="entry name" value="AP2/ERF domain"/>
    <property type="match status" value="1"/>
</dbReference>
<keyword evidence="7" id="KW-0472">Membrane</keyword>
<evidence type="ECO:0000256" key="5">
    <source>
        <dbReference type="ARBA" id="ARBA00023242"/>
    </source>
</evidence>
<proteinExistence type="predicted"/>
<keyword evidence="3" id="KW-0238">DNA-binding</keyword>
<name>A0A804LZP5_MAIZE</name>
<dbReference type="Proteomes" id="UP000007305">
    <property type="component" value="Chromosome 1"/>
</dbReference>
<dbReference type="InterPro" id="IPR036955">
    <property type="entry name" value="AP2/ERF_dom_sf"/>
</dbReference>
<dbReference type="Gramene" id="Zm00001eb048080_T001">
    <property type="protein sequence ID" value="Zm00001eb048080_P001"/>
    <property type="gene ID" value="Zm00001eb048080"/>
</dbReference>
<feature type="region of interest" description="Disordered" evidence="6">
    <location>
        <begin position="270"/>
        <end position="303"/>
    </location>
</feature>
<accession>A0A804LZP5</accession>
<organism evidence="9 10">
    <name type="scientific">Zea mays</name>
    <name type="common">Maize</name>
    <dbReference type="NCBI Taxonomy" id="4577"/>
    <lineage>
        <taxon>Eukaryota</taxon>
        <taxon>Viridiplantae</taxon>
        <taxon>Streptophyta</taxon>
        <taxon>Embryophyta</taxon>
        <taxon>Tracheophyta</taxon>
        <taxon>Spermatophyta</taxon>
        <taxon>Magnoliopsida</taxon>
        <taxon>Liliopsida</taxon>
        <taxon>Poales</taxon>
        <taxon>Poaceae</taxon>
        <taxon>PACMAD clade</taxon>
        <taxon>Panicoideae</taxon>
        <taxon>Andropogonodae</taxon>
        <taxon>Andropogoneae</taxon>
        <taxon>Tripsacinae</taxon>
        <taxon>Zea</taxon>
    </lineage>
</organism>
<dbReference type="GO" id="GO:0003677">
    <property type="term" value="F:DNA binding"/>
    <property type="evidence" value="ECO:0007669"/>
    <property type="project" value="UniProtKB-KW"/>
</dbReference>
<comment type="subcellular location">
    <subcellularLocation>
        <location evidence="1">Nucleus</location>
    </subcellularLocation>
</comment>
<evidence type="ECO:0000313" key="10">
    <source>
        <dbReference type="Proteomes" id="UP000007305"/>
    </source>
</evidence>
<keyword evidence="2" id="KW-0805">Transcription regulation</keyword>
<keyword evidence="7" id="KW-1133">Transmembrane helix</keyword>
<evidence type="ECO:0000313" key="9">
    <source>
        <dbReference type="EnsemblPlants" id="Zm00001eb048080_P001"/>
    </source>
</evidence>
<evidence type="ECO:0000256" key="6">
    <source>
        <dbReference type="SAM" id="MobiDB-lite"/>
    </source>
</evidence>
<evidence type="ECO:0000256" key="4">
    <source>
        <dbReference type="ARBA" id="ARBA00023163"/>
    </source>
</evidence>
<keyword evidence="7" id="KW-0812">Transmembrane</keyword>
<dbReference type="GO" id="GO:0005634">
    <property type="term" value="C:nucleus"/>
    <property type="evidence" value="ECO:0007669"/>
    <property type="project" value="UniProtKB-SubCell"/>
</dbReference>
<dbReference type="EnsemblPlants" id="Zm00001eb048080_T001">
    <property type="protein sequence ID" value="Zm00001eb048080_P001"/>
    <property type="gene ID" value="Zm00001eb048080"/>
</dbReference>
<feature type="compositionally biased region" description="Basic residues" evidence="6">
    <location>
        <begin position="288"/>
        <end position="301"/>
    </location>
</feature>
<dbReference type="SUPFAM" id="SSF54171">
    <property type="entry name" value="DNA-binding domain"/>
    <property type="match status" value="1"/>
</dbReference>
<dbReference type="PANTHER" id="PTHR31190:SF376">
    <property type="entry name" value="EREB-LIKE PROTEIN"/>
    <property type="match status" value="1"/>
</dbReference>
<dbReference type="GO" id="GO:0003700">
    <property type="term" value="F:DNA-binding transcription factor activity"/>
    <property type="evidence" value="ECO:0007669"/>
    <property type="project" value="InterPro"/>
</dbReference>
<dbReference type="PRINTS" id="PR00367">
    <property type="entry name" value="ETHRSPELEMNT"/>
</dbReference>
<evidence type="ECO:0000256" key="7">
    <source>
        <dbReference type="SAM" id="Phobius"/>
    </source>
</evidence>
<evidence type="ECO:0000259" key="8">
    <source>
        <dbReference type="PROSITE" id="PS51032"/>
    </source>
</evidence>
<feature type="transmembrane region" description="Helical" evidence="7">
    <location>
        <begin position="110"/>
        <end position="134"/>
    </location>
</feature>
<dbReference type="SMART" id="SM00380">
    <property type="entry name" value="AP2"/>
    <property type="match status" value="1"/>
</dbReference>
<dbReference type="InterPro" id="IPR016177">
    <property type="entry name" value="DNA-bd_dom_sf"/>
</dbReference>
<sequence length="376" mass="41261">MSCVTCTTVPDSRFLSNKWPISPCAKAKPGRRKNQYRGIRQRPWGKWVAEIRDPVKDVRVWLGTYPTAEAATRAYDRAARRIRGAKAKVKFLPSDTSSSVTVPTAASRSVAACFMGLLCFASHLALFALVHFPLVKLTTHSFTFAMGGGDLFSSPSRGSVRSEFGTVVSPGDSNLGSLLTCADYLSDSDSNSSKEGIAWTRNRTWVTILATASGKSVFAILACCSCSWLMEMDCSIREVKHKSLACRSTGRQLPGRRAGASRDCGVAVAATRDSGTTTDRRRAEPPRHRAQRERERKKKGQGRGLTCGLWGSLAVARWDVGTRTAVDEVMEDLLSLESCLLGEQQMGRGPWQLDGWLSGWTEDLPLDRNMEDCLQI</sequence>
<reference evidence="9" key="2">
    <citation type="submission" date="2019-07" db="EMBL/GenBank/DDBJ databases">
        <authorList>
            <person name="Seetharam A."/>
            <person name="Woodhouse M."/>
            <person name="Cannon E."/>
        </authorList>
    </citation>
    <scope>NUCLEOTIDE SEQUENCE [LARGE SCALE GENOMIC DNA]</scope>
    <source>
        <strain evidence="9">cv. B73</strain>
    </source>
</reference>
<dbReference type="PROSITE" id="PS51032">
    <property type="entry name" value="AP2_ERF"/>
    <property type="match status" value="1"/>
</dbReference>
<keyword evidence="4" id="KW-0804">Transcription</keyword>
<feature type="domain" description="AP2/ERF" evidence="8">
    <location>
        <begin position="35"/>
        <end position="92"/>
    </location>
</feature>
<dbReference type="CDD" id="cd00018">
    <property type="entry name" value="AP2"/>
    <property type="match status" value="1"/>
</dbReference>
<dbReference type="Pfam" id="PF00847">
    <property type="entry name" value="AP2"/>
    <property type="match status" value="1"/>
</dbReference>
<dbReference type="InterPro" id="IPR001471">
    <property type="entry name" value="AP2/ERF_dom"/>
</dbReference>
<evidence type="ECO:0000256" key="3">
    <source>
        <dbReference type="ARBA" id="ARBA00023125"/>
    </source>
</evidence>
<protein>
    <recommendedName>
        <fullName evidence="8">AP2/ERF domain-containing protein</fullName>
    </recommendedName>
</protein>
<dbReference type="FunFam" id="3.30.730.10:FF:000001">
    <property type="entry name" value="Ethylene-responsive transcription factor 2"/>
    <property type="match status" value="1"/>
</dbReference>
<dbReference type="AlphaFoldDB" id="A0A804LZP5"/>
<dbReference type="GO" id="GO:0009873">
    <property type="term" value="P:ethylene-activated signaling pathway"/>
    <property type="evidence" value="ECO:0007669"/>
    <property type="project" value="InterPro"/>
</dbReference>
<feature type="compositionally biased region" description="Basic and acidic residues" evidence="6">
    <location>
        <begin position="278"/>
        <end position="287"/>
    </location>
</feature>
<evidence type="ECO:0000256" key="2">
    <source>
        <dbReference type="ARBA" id="ARBA00023015"/>
    </source>
</evidence>
<dbReference type="InterPro" id="IPR044808">
    <property type="entry name" value="ERF_plant"/>
</dbReference>